<evidence type="ECO:0000313" key="3">
    <source>
        <dbReference type="Proteomes" id="UP001591681"/>
    </source>
</evidence>
<dbReference type="EMBL" id="JBHFQA010000339">
    <property type="protein sequence ID" value="KAL2076465.1"/>
    <property type="molecule type" value="Genomic_DNA"/>
</dbReference>
<dbReference type="Pfam" id="PF20499">
    <property type="entry name" value="DUF6729"/>
    <property type="match status" value="1"/>
</dbReference>
<proteinExistence type="predicted"/>
<dbReference type="AlphaFoldDB" id="A0ABD1IQI1"/>
<keyword evidence="3" id="KW-1185">Reference proteome</keyword>
<name>A0ABD1IQI1_9TELE</name>
<accession>A0ABD1IQI1</accession>
<dbReference type="PANTHER" id="PTHR47773:SF1">
    <property type="entry name" value="C2H2-TYPE DOMAIN-CONTAINING PROTEIN"/>
    <property type="match status" value="1"/>
</dbReference>
<gene>
    <name evidence="2" type="ORF">ACEWY4_027929</name>
</gene>
<feature type="domain" description="DUF6729" evidence="1">
    <location>
        <begin position="36"/>
        <end position="174"/>
    </location>
</feature>
<comment type="caution">
    <text evidence="2">The sequence shown here is derived from an EMBL/GenBank/DDBJ whole genome shotgun (WGS) entry which is preliminary data.</text>
</comment>
<dbReference type="InterPro" id="IPR046616">
    <property type="entry name" value="DUF6729"/>
</dbReference>
<organism evidence="2 3">
    <name type="scientific">Coilia grayii</name>
    <name type="common">Gray's grenadier anchovy</name>
    <dbReference type="NCBI Taxonomy" id="363190"/>
    <lineage>
        <taxon>Eukaryota</taxon>
        <taxon>Metazoa</taxon>
        <taxon>Chordata</taxon>
        <taxon>Craniata</taxon>
        <taxon>Vertebrata</taxon>
        <taxon>Euteleostomi</taxon>
        <taxon>Actinopterygii</taxon>
        <taxon>Neopterygii</taxon>
        <taxon>Teleostei</taxon>
        <taxon>Clupei</taxon>
        <taxon>Clupeiformes</taxon>
        <taxon>Clupeoidei</taxon>
        <taxon>Engraulidae</taxon>
        <taxon>Coilinae</taxon>
        <taxon>Coilia</taxon>
    </lineage>
</organism>
<reference evidence="2 3" key="1">
    <citation type="submission" date="2024-09" db="EMBL/GenBank/DDBJ databases">
        <title>A chromosome-level genome assembly of Gray's grenadier anchovy, Coilia grayii.</title>
        <authorList>
            <person name="Fu Z."/>
        </authorList>
    </citation>
    <scope>NUCLEOTIDE SEQUENCE [LARGE SCALE GENOMIC DNA]</scope>
    <source>
        <strain evidence="2">G4</strain>
        <tissue evidence="2">Muscle</tissue>
    </source>
</reference>
<evidence type="ECO:0000259" key="1">
    <source>
        <dbReference type="Pfam" id="PF20499"/>
    </source>
</evidence>
<dbReference type="PANTHER" id="PTHR47773">
    <property type="entry name" value="SI:DKEY-9I5.2-RELATED"/>
    <property type="match status" value="1"/>
</dbReference>
<dbReference type="Proteomes" id="UP001591681">
    <property type="component" value="Unassembled WGS sequence"/>
</dbReference>
<sequence length="441" mass="49700">MTGCGLTPPNFLVWWEGASPRQTPSFATGSSSGDQYTWYSMLTEVLACNACRKAAKESDERAIGRYLSWEAAILNQLSPAHKAVFPAVLTLRRGVDNAVSRLMRDRTEGNTMAKVWRQIQESHCEEYLPRKDLYTTLLCQYNQPGKDTRILSGQFQRPPPRRKLQTHQLLRSFLVSEAENIEDYTTQIMSIFGKVLKYDSTKKICKKLSGEGKGTAEWCTNVANEQGQILMSVLTCEESLDKMRTMADGLMAREQQPGGLPLFFAQYDSGPPLRCCLKLDLHDHSIQQFDSLYSARWGNALFGRTSGDPAEASLMQKLKFGKRYSTAHLLDARKNRLMYCTIKQLWLHPDCGGKARGSSLKHQITTMYQRMQQRVTVDDPELSKLGIPILKINTKSVSEFIRRQEALSATNVTDQGLGATWSTLLTAHRPMGQDKQGLEIV</sequence>
<protein>
    <recommendedName>
        <fullName evidence="1">DUF6729 domain-containing protein</fullName>
    </recommendedName>
</protein>
<evidence type="ECO:0000313" key="2">
    <source>
        <dbReference type="EMBL" id="KAL2076465.1"/>
    </source>
</evidence>